<evidence type="ECO:0000259" key="9">
    <source>
        <dbReference type="SMART" id="SM00865"/>
    </source>
</evidence>
<evidence type="ECO:0000259" key="8">
    <source>
        <dbReference type="SMART" id="SM00864"/>
    </source>
</evidence>
<feature type="binding site" evidence="4">
    <location>
        <position position="194"/>
    </location>
    <ligand>
        <name>GTP</name>
        <dbReference type="ChEBI" id="CHEBI:37565"/>
    </ligand>
</feature>
<feature type="domain" description="Tubulin/FtsZ GTPase" evidence="8">
    <location>
        <begin position="16"/>
        <end position="212"/>
    </location>
</feature>
<feature type="domain" description="Tubulin/FtsZ 2-layer sandwich" evidence="9">
    <location>
        <begin position="216"/>
        <end position="338"/>
    </location>
</feature>
<comment type="subunit">
    <text evidence="4">Homodimer. Polymerizes to form a dynamic ring structure in a strictly GTP-dependent manner. Interacts directly with several other division proteins.</text>
</comment>
<keyword evidence="4 6" id="KW-0717">Septation</keyword>
<dbReference type="InterPro" id="IPR024757">
    <property type="entry name" value="FtsZ_C"/>
</dbReference>
<evidence type="ECO:0000256" key="5">
    <source>
        <dbReference type="NCBIfam" id="TIGR00065"/>
    </source>
</evidence>
<keyword evidence="4 6" id="KW-0132">Cell division</keyword>
<feature type="region of interest" description="Disordered" evidence="7">
    <location>
        <begin position="331"/>
        <end position="351"/>
    </location>
</feature>
<dbReference type="Gene3D" id="3.40.50.1440">
    <property type="entry name" value="Tubulin/FtsZ, GTPase domain"/>
    <property type="match status" value="1"/>
</dbReference>
<comment type="subcellular location">
    <subcellularLocation>
        <location evidence="4">Cytoplasm</location>
    </subcellularLocation>
    <text evidence="4">Assembles at midcell at the inner surface of the cytoplasmic membrane.</text>
</comment>
<protein>
    <recommendedName>
        <fullName evidence="4 5">Cell division protein FtsZ</fullName>
    </recommendedName>
</protein>
<accession>A0ABT8T601</accession>
<evidence type="ECO:0000313" key="10">
    <source>
        <dbReference type="EMBL" id="MDO2409099.1"/>
    </source>
</evidence>
<dbReference type="PANTHER" id="PTHR30314">
    <property type="entry name" value="CELL DIVISION PROTEIN FTSZ-RELATED"/>
    <property type="match status" value="1"/>
</dbReference>
<comment type="caution">
    <text evidence="10">The sequence shown here is derived from an EMBL/GenBank/DDBJ whole genome shotgun (WGS) entry which is preliminary data.</text>
</comment>
<feature type="binding site" evidence="4">
    <location>
        <position position="146"/>
    </location>
    <ligand>
        <name>GTP</name>
        <dbReference type="ChEBI" id="CHEBI:37565"/>
    </ligand>
</feature>
<comment type="similarity">
    <text evidence="1 4 6">Belongs to the FtsZ family.</text>
</comment>
<dbReference type="PROSITE" id="PS01135">
    <property type="entry name" value="FTSZ_2"/>
    <property type="match status" value="1"/>
</dbReference>
<dbReference type="SMART" id="SM00865">
    <property type="entry name" value="Tubulin_C"/>
    <property type="match status" value="1"/>
</dbReference>
<dbReference type="PANTHER" id="PTHR30314:SF3">
    <property type="entry name" value="MITOCHONDRIAL DIVISION PROTEIN FSZA"/>
    <property type="match status" value="1"/>
</dbReference>
<dbReference type="InterPro" id="IPR000158">
    <property type="entry name" value="Cell_div_FtsZ"/>
</dbReference>
<keyword evidence="4 6" id="KW-0131">Cell cycle</keyword>
<feature type="binding site" evidence="4">
    <location>
        <position position="150"/>
    </location>
    <ligand>
        <name>GTP</name>
        <dbReference type="ChEBI" id="CHEBI:37565"/>
    </ligand>
</feature>
<evidence type="ECO:0000313" key="11">
    <source>
        <dbReference type="Proteomes" id="UP001171111"/>
    </source>
</evidence>
<reference evidence="10 11" key="1">
    <citation type="submission" date="2023-06" db="EMBL/GenBank/DDBJ databases">
        <title>Campylobacter magnum sp. nov., isolated from cecal contents of domestic pigs (Sus scrofa domesticus).</title>
        <authorList>
            <person name="Papic B."/>
            <person name="Gruntar I."/>
        </authorList>
    </citation>
    <scope>NUCLEOTIDE SEQUENCE [LARGE SCALE GENOMIC DNA]</scope>
    <source>
        <strain evidence="11">34484-21</strain>
    </source>
</reference>
<keyword evidence="4" id="KW-0963">Cytoplasm</keyword>
<dbReference type="Pfam" id="PF12327">
    <property type="entry name" value="FtsZ_C"/>
    <property type="match status" value="1"/>
</dbReference>
<evidence type="ECO:0000256" key="4">
    <source>
        <dbReference type="HAMAP-Rule" id="MF_00909"/>
    </source>
</evidence>
<dbReference type="Proteomes" id="UP001171111">
    <property type="component" value="Unassembled WGS sequence"/>
</dbReference>
<feature type="binding site" evidence="4">
    <location>
        <begin position="115"/>
        <end position="117"/>
    </location>
    <ligand>
        <name>GTP</name>
        <dbReference type="ChEBI" id="CHEBI:37565"/>
    </ligand>
</feature>
<dbReference type="HAMAP" id="MF_00909">
    <property type="entry name" value="FtsZ"/>
    <property type="match status" value="1"/>
</dbReference>
<dbReference type="SUPFAM" id="SSF52490">
    <property type="entry name" value="Tubulin nucleotide-binding domain-like"/>
    <property type="match status" value="1"/>
</dbReference>
<evidence type="ECO:0000256" key="6">
    <source>
        <dbReference type="RuleBase" id="RU000631"/>
    </source>
</evidence>
<sequence length="383" mass="40923">MGFTIEEAKRSAFEAKIKVIGVGGGGGNMIDHIVREGAIEELENLELISANTDAQALLNSKAHTTIQLGERTSGGLGAGARPEMGKKSAEESYEEITKVLDGANLVFISAGFGGGTGTGAAPVIAKAAKEVGAFTIAIVTTPFKIEMKKRMNTALEGLKELRKECDSIIVIPNEKLRSVAMKGAGIKDAFKIVDEVLSDAVSGMCAVILKSGESDINIDFNDVKTAMSHRGSSLLCMGKASGEGSAQEAVKNATQSPLLDDIELKGARGLIANFKMHPSHPFDDVYEAMEFLNGLIGDDGEDPDVFFGTWTDSKMPEDAVEVTIIATGLDGKEEKLDKPEPQKLQKTGTDDLFSSFYSTSPSRKVDLDKVDLDQPAYIRRQQD</sequence>
<dbReference type="InterPro" id="IPR036525">
    <property type="entry name" value="Tubulin/FtsZ_GTPase_sf"/>
</dbReference>
<dbReference type="InterPro" id="IPR008280">
    <property type="entry name" value="Tub_FtsZ_C"/>
</dbReference>
<dbReference type="NCBIfam" id="TIGR00065">
    <property type="entry name" value="ftsZ"/>
    <property type="match status" value="1"/>
</dbReference>
<dbReference type="InterPro" id="IPR045061">
    <property type="entry name" value="FtsZ/CetZ"/>
</dbReference>
<feature type="binding site" evidence="4">
    <location>
        <begin position="24"/>
        <end position="28"/>
    </location>
    <ligand>
        <name>GTP</name>
        <dbReference type="ChEBI" id="CHEBI:37565"/>
    </ligand>
</feature>
<name>A0ABT8T601_9BACT</name>
<dbReference type="SUPFAM" id="SSF55307">
    <property type="entry name" value="Tubulin C-terminal domain-like"/>
    <property type="match status" value="1"/>
</dbReference>
<evidence type="ECO:0000256" key="3">
    <source>
        <dbReference type="ARBA" id="ARBA00023134"/>
    </source>
</evidence>
<dbReference type="SMART" id="SM00864">
    <property type="entry name" value="Tubulin"/>
    <property type="match status" value="1"/>
</dbReference>
<keyword evidence="3 4" id="KW-0342">GTP-binding</keyword>
<evidence type="ECO:0000256" key="7">
    <source>
        <dbReference type="SAM" id="MobiDB-lite"/>
    </source>
</evidence>
<dbReference type="EMBL" id="JAULJQ010000003">
    <property type="protein sequence ID" value="MDO2409099.1"/>
    <property type="molecule type" value="Genomic_DNA"/>
</dbReference>
<evidence type="ECO:0000256" key="2">
    <source>
        <dbReference type="ARBA" id="ARBA00022741"/>
    </source>
</evidence>
<dbReference type="PROSITE" id="PS01134">
    <property type="entry name" value="FTSZ_1"/>
    <property type="match status" value="1"/>
</dbReference>
<dbReference type="CDD" id="cd02201">
    <property type="entry name" value="FtsZ_type1"/>
    <property type="match status" value="1"/>
</dbReference>
<dbReference type="InterPro" id="IPR018316">
    <property type="entry name" value="Tubulin/FtsZ_2-layer-sand-dom"/>
</dbReference>
<dbReference type="Pfam" id="PF00091">
    <property type="entry name" value="Tubulin"/>
    <property type="match status" value="1"/>
</dbReference>
<dbReference type="PRINTS" id="PR00423">
    <property type="entry name" value="CELLDVISFTSZ"/>
</dbReference>
<feature type="compositionally biased region" description="Basic and acidic residues" evidence="7">
    <location>
        <begin position="331"/>
        <end position="343"/>
    </location>
</feature>
<keyword evidence="2 4" id="KW-0547">Nucleotide-binding</keyword>
<proteinExistence type="inferred from homology"/>
<comment type="function">
    <text evidence="4 6">Essential cell division protein that forms a contractile ring structure (Z ring) at the future cell division site. The regulation of the ring assembly controls the timing and the location of cell division. One of the functions of the FtsZ ring is to recruit other cell division proteins to the septum to produce a new cell wall between the dividing cells. Binds GTP and shows GTPase activity.</text>
</comment>
<dbReference type="InterPro" id="IPR020805">
    <property type="entry name" value="Cell_div_FtsZ_CS"/>
</dbReference>
<gene>
    <name evidence="4 10" type="primary">ftsZ</name>
    <name evidence="10" type="ORF">Q2362_03160</name>
</gene>
<dbReference type="GO" id="GO:0051301">
    <property type="term" value="P:cell division"/>
    <property type="evidence" value="ECO:0007669"/>
    <property type="project" value="UniProtKB-KW"/>
</dbReference>
<organism evidence="10 11">
    <name type="scientific">Campylobacter magnus</name>
    <dbReference type="NCBI Taxonomy" id="3026462"/>
    <lineage>
        <taxon>Bacteria</taxon>
        <taxon>Pseudomonadati</taxon>
        <taxon>Campylobacterota</taxon>
        <taxon>Epsilonproteobacteria</taxon>
        <taxon>Campylobacterales</taxon>
        <taxon>Campylobacteraceae</taxon>
        <taxon>Campylobacter</taxon>
    </lineage>
</organism>
<evidence type="ECO:0000256" key="1">
    <source>
        <dbReference type="ARBA" id="ARBA00009690"/>
    </source>
</evidence>
<keyword evidence="11" id="KW-1185">Reference proteome</keyword>
<dbReference type="InterPro" id="IPR003008">
    <property type="entry name" value="Tubulin_FtsZ_GTPase"/>
</dbReference>
<dbReference type="RefSeq" id="WP_302243922.1">
    <property type="nucleotide sequence ID" value="NZ_JAULJQ010000003.1"/>
</dbReference>